<name>A0ABU1SZW6_9ACTO</name>
<protein>
    <submittedName>
        <fullName evidence="1">Uncharacterized protein</fullName>
    </submittedName>
</protein>
<evidence type="ECO:0000313" key="2">
    <source>
        <dbReference type="Proteomes" id="UP001266099"/>
    </source>
</evidence>
<dbReference type="EMBL" id="JAVDUJ010000001">
    <property type="protein sequence ID" value="MDR6938676.1"/>
    <property type="molecule type" value="Genomic_DNA"/>
</dbReference>
<comment type="caution">
    <text evidence="1">The sequence shown here is derived from an EMBL/GenBank/DDBJ whole genome shotgun (WGS) entry which is preliminary data.</text>
</comment>
<gene>
    <name evidence="1" type="ORF">J2S36_000219</name>
</gene>
<proteinExistence type="predicted"/>
<keyword evidence="2" id="KW-1185">Reference proteome</keyword>
<evidence type="ECO:0000313" key="1">
    <source>
        <dbReference type="EMBL" id="MDR6938676.1"/>
    </source>
</evidence>
<dbReference type="Proteomes" id="UP001266099">
    <property type="component" value="Unassembled WGS sequence"/>
</dbReference>
<dbReference type="Pfam" id="PF10926">
    <property type="entry name" value="DUF2800"/>
    <property type="match status" value="1"/>
</dbReference>
<sequence length="102" mass="11100">MAMNQGKVWAGFKLVEGRSIRRYTNETQAAETLVKAGVVDVFEQKLKTITALEKQLGKARFAEILGSLVTKPAGKPCLVPEGDKRPAIQVADAATDFQPNNK</sequence>
<reference evidence="1 2" key="1">
    <citation type="submission" date="2023-07" db="EMBL/GenBank/DDBJ databases">
        <title>Sequencing the genomes of 1000 actinobacteria strains.</title>
        <authorList>
            <person name="Klenk H.-P."/>
        </authorList>
    </citation>
    <scope>NUCLEOTIDE SEQUENCE [LARGE SCALE GENOMIC DNA]</scope>
    <source>
        <strain evidence="1 2">DSM 15539</strain>
    </source>
</reference>
<accession>A0ABU1SZW6</accession>
<dbReference type="InterPro" id="IPR021229">
    <property type="entry name" value="DUF2800"/>
</dbReference>
<organism evidence="1 2">
    <name type="scientific">Arcanobacterium hippocoleae</name>
    <dbReference type="NCBI Taxonomy" id="149017"/>
    <lineage>
        <taxon>Bacteria</taxon>
        <taxon>Bacillati</taxon>
        <taxon>Actinomycetota</taxon>
        <taxon>Actinomycetes</taxon>
        <taxon>Actinomycetales</taxon>
        <taxon>Actinomycetaceae</taxon>
        <taxon>Arcanobacterium</taxon>
    </lineage>
</organism>